<reference evidence="3" key="1">
    <citation type="submission" date="2019-12" db="EMBL/GenBank/DDBJ databases">
        <authorList>
            <person name="Cremers G."/>
        </authorList>
    </citation>
    <scope>NUCLEOTIDE SEQUENCE</scope>
    <source>
        <strain evidence="3">Mbul1</strain>
    </source>
</reference>
<feature type="region of interest" description="Disordered" evidence="1">
    <location>
        <begin position="1"/>
        <end position="20"/>
    </location>
</feature>
<dbReference type="PROSITE" id="PS01124">
    <property type="entry name" value="HTH_ARAC_FAMILY_2"/>
    <property type="match status" value="1"/>
</dbReference>
<sequence>MSIRPLTPNPSRLNRNAAAPEKPKPLTVGFILLPGFPLMSYAAAVEPMRAANTLLDSEVYRWWHAAPGGGAVQASNGIAILPDVDVGDTKLDADRVFVCAGGNPAAFDDPALTAWLRHLARRGITLGGISGGPYLLARAGLLTGRRCTLHWEHVPAFEERYPDIEVVRSLFEIQNDRITCSGGIAALDLMLNLIERDHGPGLANGVSDWFLHNQIREGLSPQRMDLRLRIGVRDPRLLRVLAAMEANLEAPLSRQGLADLARVSIRQLELLFRSRIGISLHQHYLTLRLDRAHQLRRESALSSADIATATGFANAAELARAERRRSLRATPPSSTVAET</sequence>
<dbReference type="PANTHER" id="PTHR43130:SF3">
    <property type="entry name" value="HTH-TYPE TRANSCRIPTIONAL REGULATOR RV1931C"/>
    <property type="match status" value="1"/>
</dbReference>
<organism evidence="3">
    <name type="scientific">Methylobacterium bullatum</name>
    <dbReference type="NCBI Taxonomy" id="570505"/>
    <lineage>
        <taxon>Bacteria</taxon>
        <taxon>Pseudomonadati</taxon>
        <taxon>Pseudomonadota</taxon>
        <taxon>Alphaproteobacteria</taxon>
        <taxon>Hyphomicrobiales</taxon>
        <taxon>Methylobacteriaceae</taxon>
        <taxon>Methylobacterium</taxon>
    </lineage>
</organism>
<evidence type="ECO:0000313" key="3">
    <source>
        <dbReference type="EMBL" id="CAA2101778.1"/>
    </source>
</evidence>
<accession>A0A679J1K1</accession>
<dbReference type="CDD" id="cd03136">
    <property type="entry name" value="GATase1_AraC_ArgR_like"/>
    <property type="match status" value="1"/>
</dbReference>
<protein>
    <submittedName>
        <fullName evidence="3">HTH-type transcriptional regulator CdhR</fullName>
    </submittedName>
</protein>
<proteinExistence type="predicted"/>
<dbReference type="GO" id="GO:0043565">
    <property type="term" value="F:sequence-specific DNA binding"/>
    <property type="evidence" value="ECO:0007669"/>
    <property type="project" value="InterPro"/>
</dbReference>
<dbReference type="InterPro" id="IPR018060">
    <property type="entry name" value="HTH_AraC"/>
</dbReference>
<dbReference type="InterPro" id="IPR002818">
    <property type="entry name" value="DJ-1/PfpI"/>
</dbReference>
<dbReference type="GO" id="GO:0003700">
    <property type="term" value="F:DNA-binding transcription factor activity"/>
    <property type="evidence" value="ECO:0007669"/>
    <property type="project" value="InterPro"/>
</dbReference>
<feature type="domain" description="HTH araC/xylS-type" evidence="2">
    <location>
        <begin position="238"/>
        <end position="325"/>
    </location>
</feature>
<dbReference type="EMBL" id="LR743504">
    <property type="protein sequence ID" value="CAA2101778.1"/>
    <property type="molecule type" value="Genomic_DNA"/>
</dbReference>
<name>A0A679J1K1_9HYPH</name>
<dbReference type="PANTHER" id="PTHR43130">
    <property type="entry name" value="ARAC-FAMILY TRANSCRIPTIONAL REGULATOR"/>
    <property type="match status" value="1"/>
</dbReference>
<dbReference type="InterPro" id="IPR029062">
    <property type="entry name" value="Class_I_gatase-like"/>
</dbReference>
<dbReference type="Pfam" id="PF01965">
    <property type="entry name" value="DJ-1_PfpI"/>
    <property type="match status" value="1"/>
</dbReference>
<evidence type="ECO:0000256" key="1">
    <source>
        <dbReference type="SAM" id="MobiDB-lite"/>
    </source>
</evidence>
<dbReference type="Gene3D" id="3.40.50.880">
    <property type="match status" value="1"/>
</dbReference>
<gene>
    <name evidence="3" type="primary">cdhR_2</name>
    <name evidence="3" type="ORF">MBUL_01349</name>
</gene>
<dbReference type="SUPFAM" id="SSF52317">
    <property type="entry name" value="Class I glutamine amidotransferase-like"/>
    <property type="match status" value="1"/>
</dbReference>
<dbReference type="Gene3D" id="1.10.10.60">
    <property type="entry name" value="Homeodomain-like"/>
    <property type="match status" value="1"/>
</dbReference>
<dbReference type="Pfam" id="PF12833">
    <property type="entry name" value="HTH_18"/>
    <property type="match status" value="1"/>
</dbReference>
<dbReference type="AlphaFoldDB" id="A0A679J1K1"/>
<evidence type="ECO:0000259" key="2">
    <source>
        <dbReference type="PROSITE" id="PS01124"/>
    </source>
</evidence>
<dbReference type="SMART" id="SM00342">
    <property type="entry name" value="HTH_ARAC"/>
    <property type="match status" value="1"/>
</dbReference>
<dbReference type="InterPro" id="IPR052158">
    <property type="entry name" value="INH-QAR"/>
</dbReference>